<dbReference type="GO" id="GO:0008483">
    <property type="term" value="F:transaminase activity"/>
    <property type="evidence" value="ECO:0007669"/>
    <property type="project" value="InterPro"/>
</dbReference>
<dbReference type="PROSITE" id="PS00455">
    <property type="entry name" value="AMP_BINDING"/>
    <property type="match status" value="1"/>
</dbReference>
<dbReference type="FunFam" id="3.40.50.980:FF:000001">
    <property type="entry name" value="Non-ribosomal peptide synthetase"/>
    <property type="match status" value="1"/>
</dbReference>
<dbReference type="InterPro" id="IPR020841">
    <property type="entry name" value="PKS_Beta-ketoAc_synthase_dom"/>
</dbReference>
<dbReference type="InterPro" id="IPR016036">
    <property type="entry name" value="Malonyl_transacylase_ACP-bd"/>
</dbReference>
<keyword evidence="4" id="KW-0963">Cytoplasm</keyword>
<feature type="region of interest" description="Disordered" evidence="11">
    <location>
        <begin position="4884"/>
        <end position="4926"/>
    </location>
</feature>
<evidence type="ECO:0000259" key="13">
    <source>
        <dbReference type="PROSITE" id="PS52004"/>
    </source>
</evidence>
<evidence type="ECO:0000256" key="6">
    <source>
        <dbReference type="ARBA" id="ARBA00022679"/>
    </source>
</evidence>
<dbReference type="CDD" id="cd17646">
    <property type="entry name" value="A_NRPS_AB3403-like"/>
    <property type="match status" value="1"/>
</dbReference>
<dbReference type="InterPro" id="IPR020806">
    <property type="entry name" value="PKS_PP-bd"/>
</dbReference>
<keyword evidence="3" id="KW-0596">Phosphopantetheine</keyword>
<dbReference type="SUPFAM" id="SSF52151">
    <property type="entry name" value="FabD/lysophospholipase-like"/>
    <property type="match status" value="2"/>
</dbReference>
<reference evidence="14 15" key="1">
    <citation type="submission" date="2018-05" db="EMBL/GenBank/DDBJ databases">
        <title>Comparative genomics of bacterial root endophytes of switchgrass collected from native prairies over two seasons.</title>
        <authorList>
            <person name="Tang Y."/>
        </authorList>
    </citation>
    <scope>NUCLEOTIDE SEQUENCE [LARGE SCALE GENOMIC DNA]</scope>
    <source>
        <strain evidence="14 15">NFIX32</strain>
    </source>
</reference>
<dbReference type="InterPro" id="IPR009081">
    <property type="entry name" value="PP-bd_ACP"/>
</dbReference>
<comment type="similarity">
    <text evidence="9">In the C-terminal section; belongs to the NRP synthetase family.</text>
</comment>
<dbReference type="CDD" id="cd19543">
    <property type="entry name" value="DCL_NRPS"/>
    <property type="match status" value="1"/>
</dbReference>
<dbReference type="Pfam" id="PF00550">
    <property type="entry name" value="PP-binding"/>
    <property type="match status" value="4"/>
</dbReference>
<dbReference type="PROSITE" id="PS52004">
    <property type="entry name" value="KS3_2"/>
    <property type="match status" value="2"/>
</dbReference>
<dbReference type="InterPro" id="IPR050091">
    <property type="entry name" value="PKS_NRPS_Biosynth_Enz"/>
</dbReference>
<comment type="function">
    <text evidence="10">Involved in production of the polyketide antibiotic thailandamide.</text>
</comment>
<dbReference type="SUPFAM" id="SSF56801">
    <property type="entry name" value="Acetyl-CoA synthetase-like"/>
    <property type="match status" value="1"/>
</dbReference>
<protein>
    <submittedName>
        <fullName evidence="14">Non-ribosomal peptide synthase protein (TIGR01720 family)/amino acid adenylation domain-containing protein</fullName>
    </submittedName>
</protein>
<dbReference type="Pfam" id="PF00975">
    <property type="entry name" value="Thioesterase"/>
    <property type="match status" value="1"/>
</dbReference>
<feature type="region of interest" description="Disordered" evidence="11">
    <location>
        <begin position="1377"/>
        <end position="1398"/>
    </location>
</feature>
<dbReference type="InterPro" id="IPR023213">
    <property type="entry name" value="CAT-like_dom_sf"/>
</dbReference>
<dbReference type="InterPro" id="IPR000873">
    <property type="entry name" value="AMP-dep_synth/lig_dom"/>
</dbReference>
<dbReference type="InterPro" id="IPR036291">
    <property type="entry name" value="NAD(P)-bd_dom_sf"/>
</dbReference>
<evidence type="ECO:0000256" key="11">
    <source>
        <dbReference type="SAM" id="MobiDB-lite"/>
    </source>
</evidence>
<dbReference type="FunFam" id="1.10.1200.10:FF:000005">
    <property type="entry name" value="Nonribosomal peptide synthetase 1"/>
    <property type="match status" value="1"/>
</dbReference>
<dbReference type="Pfam" id="PF00668">
    <property type="entry name" value="Condensation"/>
    <property type="match status" value="3"/>
</dbReference>
<feature type="domain" description="Carrier" evidence="12">
    <location>
        <begin position="1300"/>
        <end position="1374"/>
    </location>
</feature>
<dbReference type="InterPro" id="IPR006162">
    <property type="entry name" value="Ppantetheine_attach_site"/>
</dbReference>
<dbReference type="InterPro" id="IPR045851">
    <property type="entry name" value="AMP-bd_C_sf"/>
</dbReference>
<dbReference type="Gene3D" id="3.90.1150.10">
    <property type="entry name" value="Aspartate Aminotransferase, domain 1"/>
    <property type="match status" value="1"/>
</dbReference>
<dbReference type="GO" id="GO:0044550">
    <property type="term" value="P:secondary metabolite biosynthetic process"/>
    <property type="evidence" value="ECO:0007669"/>
    <property type="project" value="UniProtKB-ARBA"/>
</dbReference>
<dbReference type="GO" id="GO:0005737">
    <property type="term" value="C:cytoplasm"/>
    <property type="evidence" value="ECO:0007669"/>
    <property type="project" value="UniProtKB-SubCell"/>
</dbReference>
<dbReference type="InterPro" id="IPR015421">
    <property type="entry name" value="PyrdxlP-dep_Trfase_major"/>
</dbReference>
<evidence type="ECO:0000256" key="9">
    <source>
        <dbReference type="ARBA" id="ARBA00029443"/>
    </source>
</evidence>
<evidence type="ECO:0000313" key="15">
    <source>
        <dbReference type="Proteomes" id="UP000247755"/>
    </source>
</evidence>
<dbReference type="Proteomes" id="UP000247755">
    <property type="component" value="Unassembled WGS sequence"/>
</dbReference>
<dbReference type="SUPFAM" id="SSF52777">
    <property type="entry name" value="CoA-dependent acyltransferases"/>
    <property type="match status" value="6"/>
</dbReference>
<dbReference type="EMBL" id="QJJY01000009">
    <property type="protein sequence ID" value="PXX33865.1"/>
    <property type="molecule type" value="Genomic_DNA"/>
</dbReference>
<evidence type="ECO:0000256" key="10">
    <source>
        <dbReference type="ARBA" id="ARBA00054155"/>
    </source>
</evidence>
<comment type="cofactor">
    <cofactor evidence="1">
        <name>pantetheine 4'-phosphate</name>
        <dbReference type="ChEBI" id="CHEBI:47942"/>
    </cofactor>
</comment>
<dbReference type="Pfam" id="PF02801">
    <property type="entry name" value="Ketoacyl-synt_C"/>
    <property type="match status" value="2"/>
</dbReference>
<dbReference type="Gene3D" id="3.30.559.10">
    <property type="entry name" value="Chloramphenicol acetyltransferase-like domain"/>
    <property type="match status" value="3"/>
</dbReference>
<dbReference type="SMART" id="SM00822">
    <property type="entry name" value="PKS_KR"/>
    <property type="match status" value="1"/>
</dbReference>
<dbReference type="SMART" id="SM00824">
    <property type="entry name" value="PKS_TE"/>
    <property type="match status" value="1"/>
</dbReference>
<organism evidence="14 15">
    <name type="scientific">Burkholderia pyrrocinia</name>
    <name type="common">Pseudomonas pyrrocinia</name>
    <dbReference type="NCBI Taxonomy" id="60550"/>
    <lineage>
        <taxon>Bacteria</taxon>
        <taxon>Pseudomonadati</taxon>
        <taxon>Pseudomonadota</taxon>
        <taxon>Betaproteobacteria</taxon>
        <taxon>Burkholderiales</taxon>
        <taxon>Burkholderiaceae</taxon>
        <taxon>Burkholderia</taxon>
        <taxon>Burkholderia cepacia complex</taxon>
    </lineage>
</organism>
<evidence type="ECO:0000256" key="1">
    <source>
        <dbReference type="ARBA" id="ARBA00001957"/>
    </source>
</evidence>
<keyword evidence="7" id="KW-0663">Pyridoxal phosphate</keyword>
<dbReference type="GO" id="GO:0004312">
    <property type="term" value="F:fatty acid synthase activity"/>
    <property type="evidence" value="ECO:0007669"/>
    <property type="project" value="TreeGrafter"/>
</dbReference>
<dbReference type="GO" id="GO:0006633">
    <property type="term" value="P:fatty acid biosynthetic process"/>
    <property type="evidence" value="ECO:0007669"/>
    <property type="project" value="InterPro"/>
</dbReference>
<evidence type="ECO:0000256" key="3">
    <source>
        <dbReference type="ARBA" id="ARBA00022450"/>
    </source>
</evidence>
<dbReference type="Pfam" id="PF08659">
    <property type="entry name" value="KR"/>
    <property type="match status" value="1"/>
</dbReference>
<dbReference type="SUPFAM" id="SSF53383">
    <property type="entry name" value="PLP-dependent transferases"/>
    <property type="match status" value="1"/>
</dbReference>
<dbReference type="Pfam" id="PF00202">
    <property type="entry name" value="Aminotran_3"/>
    <property type="match status" value="1"/>
</dbReference>
<dbReference type="FunFam" id="3.40.50.12780:FF:000012">
    <property type="entry name" value="Non-ribosomal peptide synthetase"/>
    <property type="match status" value="1"/>
</dbReference>
<dbReference type="InterPro" id="IPR018201">
    <property type="entry name" value="Ketoacyl_synth_AS"/>
</dbReference>
<dbReference type="SMART" id="SM00827">
    <property type="entry name" value="PKS_AT"/>
    <property type="match status" value="1"/>
</dbReference>
<dbReference type="Pfam" id="PF16197">
    <property type="entry name" value="KAsynt_C_assoc"/>
    <property type="match status" value="1"/>
</dbReference>
<dbReference type="PANTHER" id="PTHR43775">
    <property type="entry name" value="FATTY ACID SYNTHASE"/>
    <property type="match status" value="1"/>
</dbReference>
<dbReference type="InterPro" id="IPR015422">
    <property type="entry name" value="PyrdxlP-dep_Trfase_small"/>
</dbReference>
<dbReference type="PANTHER" id="PTHR43775:SF51">
    <property type="entry name" value="INACTIVE PHENOLPHTHIOCEROL SYNTHESIS POLYKETIDE SYNTHASE TYPE I PKS1-RELATED"/>
    <property type="match status" value="1"/>
</dbReference>
<dbReference type="SUPFAM" id="SSF47336">
    <property type="entry name" value="ACP-like"/>
    <property type="match status" value="4"/>
</dbReference>
<proteinExistence type="inferred from homology"/>
<dbReference type="CDD" id="cd00833">
    <property type="entry name" value="PKS"/>
    <property type="match status" value="2"/>
</dbReference>
<evidence type="ECO:0000256" key="7">
    <source>
        <dbReference type="ARBA" id="ARBA00022898"/>
    </source>
</evidence>
<dbReference type="Gene3D" id="3.40.50.980">
    <property type="match status" value="2"/>
</dbReference>
<dbReference type="InterPro" id="IPR020845">
    <property type="entry name" value="AMP-binding_CS"/>
</dbReference>
<feature type="compositionally biased region" description="Low complexity" evidence="11">
    <location>
        <begin position="4899"/>
        <end position="4926"/>
    </location>
</feature>
<dbReference type="GO" id="GO:0031177">
    <property type="term" value="F:phosphopantetheine binding"/>
    <property type="evidence" value="ECO:0007669"/>
    <property type="project" value="InterPro"/>
</dbReference>
<dbReference type="NCBIfam" id="TIGR01733">
    <property type="entry name" value="AA-adenyl-dom"/>
    <property type="match status" value="1"/>
</dbReference>
<dbReference type="Gene3D" id="3.30.559.30">
    <property type="entry name" value="Nonribosomal peptide synthetase, condensation domain"/>
    <property type="match status" value="3"/>
</dbReference>
<dbReference type="Pfam" id="PF00698">
    <property type="entry name" value="Acyl_transf_1"/>
    <property type="match status" value="1"/>
</dbReference>
<keyword evidence="8" id="KW-0175">Coiled coil</keyword>
<gene>
    <name evidence="14" type="ORF">NA66_1009128</name>
</gene>
<dbReference type="SUPFAM" id="SSF51735">
    <property type="entry name" value="NAD(P)-binding Rossmann-fold domains"/>
    <property type="match status" value="2"/>
</dbReference>
<evidence type="ECO:0000259" key="12">
    <source>
        <dbReference type="PROSITE" id="PS50075"/>
    </source>
</evidence>
<dbReference type="SMART" id="SM01294">
    <property type="entry name" value="PKS_PP_betabranch"/>
    <property type="match status" value="2"/>
</dbReference>
<evidence type="ECO:0000256" key="8">
    <source>
        <dbReference type="ARBA" id="ARBA00023054"/>
    </source>
</evidence>
<dbReference type="CDD" id="cd19531">
    <property type="entry name" value="LCL_NRPS-like"/>
    <property type="match status" value="1"/>
</dbReference>
<dbReference type="InterPro" id="IPR057326">
    <property type="entry name" value="KR_dom"/>
</dbReference>
<dbReference type="Gene3D" id="1.10.1200.10">
    <property type="entry name" value="ACP-like"/>
    <property type="match status" value="4"/>
</dbReference>
<feature type="domain" description="Ketosynthase family 3 (KS3)" evidence="13">
    <location>
        <begin position="31"/>
        <end position="456"/>
    </location>
</feature>
<dbReference type="InterPro" id="IPR001227">
    <property type="entry name" value="Ac_transferase_dom_sf"/>
</dbReference>
<dbReference type="InterPro" id="IPR010060">
    <property type="entry name" value="NRPS_synth"/>
</dbReference>
<dbReference type="InterPro" id="IPR014043">
    <property type="entry name" value="Acyl_transferase_dom"/>
</dbReference>
<dbReference type="FunFam" id="2.30.38.10:FF:000001">
    <property type="entry name" value="Non-ribosomal peptide synthetase PvdI"/>
    <property type="match status" value="1"/>
</dbReference>
<dbReference type="SMART" id="SM00823">
    <property type="entry name" value="PKS_PP"/>
    <property type="match status" value="4"/>
</dbReference>
<dbReference type="InterPro" id="IPR001242">
    <property type="entry name" value="Condensation_dom"/>
</dbReference>
<evidence type="ECO:0000256" key="4">
    <source>
        <dbReference type="ARBA" id="ARBA00022490"/>
    </source>
</evidence>
<dbReference type="SUPFAM" id="SSF53901">
    <property type="entry name" value="Thiolase-like"/>
    <property type="match status" value="2"/>
</dbReference>
<dbReference type="SUPFAM" id="SSF55048">
    <property type="entry name" value="Probable ACP-binding domain of malonyl-CoA ACP transacylase"/>
    <property type="match status" value="1"/>
</dbReference>
<dbReference type="GO" id="GO:0030170">
    <property type="term" value="F:pyridoxal phosphate binding"/>
    <property type="evidence" value="ECO:0007669"/>
    <property type="project" value="InterPro"/>
</dbReference>
<dbReference type="InterPro" id="IPR014030">
    <property type="entry name" value="Ketoacyl_synth_N"/>
</dbReference>
<dbReference type="FunFam" id="3.40.50.980:FF:000002">
    <property type="entry name" value="Enterobactin synthetase component F"/>
    <property type="match status" value="1"/>
</dbReference>
<keyword evidence="5" id="KW-0597">Phosphoprotein</keyword>
<dbReference type="InterPro" id="IPR016035">
    <property type="entry name" value="Acyl_Trfase/lysoPLipase"/>
</dbReference>
<name>A0A318J4I4_BURPY</name>
<dbReference type="PROSITE" id="PS50075">
    <property type="entry name" value="CARRIER"/>
    <property type="match status" value="4"/>
</dbReference>
<evidence type="ECO:0000256" key="2">
    <source>
        <dbReference type="ARBA" id="ARBA00004496"/>
    </source>
</evidence>
<dbReference type="PROSITE" id="PS00606">
    <property type="entry name" value="KS3_1"/>
    <property type="match status" value="2"/>
</dbReference>
<feature type="compositionally biased region" description="Low complexity" evidence="11">
    <location>
        <begin position="1377"/>
        <end position="1393"/>
    </location>
</feature>
<dbReference type="InterPro" id="IPR010071">
    <property type="entry name" value="AA_adenyl_dom"/>
</dbReference>
<dbReference type="Gene3D" id="2.30.38.10">
    <property type="entry name" value="Luciferase, Domain 3"/>
    <property type="match status" value="1"/>
</dbReference>
<dbReference type="InterPro" id="IPR014031">
    <property type="entry name" value="Ketoacyl_synth_C"/>
</dbReference>
<dbReference type="PROSITE" id="PS00012">
    <property type="entry name" value="PHOSPHOPANTETHEINE"/>
    <property type="match status" value="3"/>
</dbReference>
<evidence type="ECO:0000313" key="14">
    <source>
        <dbReference type="EMBL" id="PXX33865.1"/>
    </source>
</evidence>
<dbReference type="Gene3D" id="3.30.70.3290">
    <property type="match status" value="1"/>
</dbReference>
<dbReference type="Pfam" id="PF22621">
    <property type="entry name" value="CurL-like_PKS_C"/>
    <property type="match status" value="1"/>
</dbReference>
<dbReference type="InterPro" id="IPR020802">
    <property type="entry name" value="TesA-like"/>
</dbReference>
<dbReference type="CDD" id="cd19534">
    <property type="entry name" value="E_NRPS"/>
    <property type="match status" value="1"/>
</dbReference>
<dbReference type="InterPro" id="IPR005814">
    <property type="entry name" value="Aminotrans_3"/>
</dbReference>
<dbReference type="FunFam" id="3.40.47.10:FF:000019">
    <property type="entry name" value="Polyketide synthase type I"/>
    <property type="match status" value="2"/>
</dbReference>
<feature type="domain" description="Carrier" evidence="12">
    <location>
        <begin position="4922"/>
        <end position="4997"/>
    </location>
</feature>
<dbReference type="Gene3D" id="3.40.50.1820">
    <property type="entry name" value="alpha/beta hydrolase"/>
    <property type="match status" value="1"/>
</dbReference>
<accession>A0A318J4I4</accession>
<dbReference type="SUPFAM" id="SSF53474">
    <property type="entry name" value="alpha/beta-Hydrolases"/>
    <property type="match status" value="1"/>
</dbReference>
<dbReference type="InterPro" id="IPR029058">
    <property type="entry name" value="AB_hydrolase_fold"/>
</dbReference>
<dbReference type="Pfam" id="PF13193">
    <property type="entry name" value="AMP-binding_C"/>
    <property type="match status" value="1"/>
</dbReference>
<dbReference type="InterPro" id="IPR025110">
    <property type="entry name" value="AMP-bd_C"/>
</dbReference>
<dbReference type="InterPro" id="IPR001031">
    <property type="entry name" value="Thioesterase"/>
</dbReference>
<dbReference type="CDD" id="cd08955">
    <property type="entry name" value="KR_2_FAS_SDR_x"/>
    <property type="match status" value="1"/>
</dbReference>
<dbReference type="Pfam" id="PF00501">
    <property type="entry name" value="AMP-binding"/>
    <property type="match status" value="1"/>
</dbReference>
<comment type="subcellular location">
    <subcellularLocation>
        <location evidence="2">Cytoplasm</location>
    </subcellularLocation>
</comment>
<dbReference type="RefSeq" id="WP_110281363.1">
    <property type="nucleotide sequence ID" value="NZ_QJJY01000009.1"/>
</dbReference>
<keyword evidence="6" id="KW-0808">Transferase</keyword>
<evidence type="ECO:0000256" key="5">
    <source>
        <dbReference type="ARBA" id="ARBA00022553"/>
    </source>
</evidence>
<dbReference type="SMART" id="SM00825">
    <property type="entry name" value="PKS_KS"/>
    <property type="match status" value="2"/>
</dbReference>
<comment type="caution">
    <text evidence="14">The sequence shown here is derived from an EMBL/GenBank/DDBJ whole genome shotgun (WGS) entry which is preliminary data.</text>
</comment>
<dbReference type="InterPro" id="IPR036736">
    <property type="entry name" value="ACP-like_sf"/>
</dbReference>
<dbReference type="InterPro" id="IPR015424">
    <property type="entry name" value="PyrdxlP-dep_Trfase"/>
</dbReference>
<feature type="domain" description="Carrier" evidence="12">
    <location>
        <begin position="3923"/>
        <end position="3997"/>
    </location>
</feature>
<dbReference type="InterPro" id="IPR032821">
    <property type="entry name" value="PKS_assoc"/>
</dbReference>
<feature type="domain" description="Carrier" evidence="12">
    <location>
        <begin position="2300"/>
        <end position="2378"/>
    </location>
</feature>
<dbReference type="NCBIfam" id="TIGR01720">
    <property type="entry name" value="NRPS-para261"/>
    <property type="match status" value="1"/>
</dbReference>
<dbReference type="InterPro" id="IPR016039">
    <property type="entry name" value="Thiolase-like"/>
</dbReference>
<dbReference type="Gene3D" id="3.40.366.10">
    <property type="entry name" value="Malonyl-Coenzyme A Acyl Carrier Protein, domain 2"/>
    <property type="match status" value="2"/>
</dbReference>
<dbReference type="Gene3D" id="3.40.47.10">
    <property type="match status" value="2"/>
</dbReference>
<sequence>MNAKATHALKAALDELRLRRAEIAALRSDRNEPIAVIGMACRFPGRSDTPDAFWQLLDDARDAVTEVPGERWDIDRYYDPDPSTPGKMATRHGAFLERVDQFDAAFFGIAPREATYLDPQQRLLLEVAWEALENAHLAPERFRQSATGVYVGITCFDHAIQVSNASMPSSSYAGTGSALNMAAGRLSFVLGLTGPSMAIDTACSSSLVCLHLACESLRSRESNMALAGGVNLMLSPEVMVSFSQARMLSPDGRCKTFDAAADGYVRGEGCGMVVLKRLADALADGDRVLGIVRGTAVDQGGAGGGLTVPSRDSQERVIRRALNQAGLAPGDVSYVEAHGTGTSLGDPIEVEALAGVYGPGRAATEPLVIGSVKTNIGHLESASGIAGLIKVLLSFEHDRIPAHLHFTQPNPHTPWQDIPIRVAADPVAWRRGERRRIAGVSAFGFSGTNAHAIVEEPPVAPAHAAQRGLLLLSAKSEAALAALAQRYERAIAGATPRELAAICRAAATGRSHYPFRAAYVSGVREASAAAARTGKALRMGFRFGAPDTGVARELHASEPLFRDAFARCSVPLEALDTDAGRFAIQFAWAELWKGWGIHPSVVSGHGIGEYVAACVAGVVSVADAQRLVAARSDAEALRAALQDTPLARPSVRLISGCLGAEVTDEVTHPQYWLQLAGASEQADAPHTPEGLADGWLPPPCAGDALERALAVRYVQGWQFDWSALFPAPAQPATTLPNYPFERQRFSLEKIQSPIVGMDAGSIDEALRHLKSSGKYSEDVLNAFPDLLRTAFTPAETAAPTAPPLYHVVWEPQAALPAARFAADASPWLIFADESGVGERLAALLRERGASCSLVRPGPDHGAGAEAGRQIAPERPDDFVRLLNETAAPGQRIVFLWALDEAVGETRMSTALLHLVHALVGSEREWTPSTRPRIWVVTRDAVEAGEAPHVSGFAQAALSGLARGAMIEHPEWFGTLIDLDPAAPEDETQALLQEMLGESREEQVALRHGARHVARLSPLAQAETAALRVEPDAAYLITGGFGALGLHTARWLAARGAGTLILVGRQGAASDESQRAIAELRERNVSLRCERLDIADPVAVADFFAALRRDGVPLRGIVHAAGIVGYKPIMQVEREELDAVLQPKVAGAWLLHQQSEHFPLDFFILFSSIASAWGSREQAHYSAANRFLDALAHHRRSRGLPALSVNWGPWAQGGMTFPEAEALLRRVGIRSLAADRALDVLDPPPAVPQVAVVDIDLALFQGSYEARGPKPFLDRVRVGGSPPSAPAMPALSGASPRERKRLLADSIDRAVAQVLGYGAGTLDRDLGFFEMGMDSLMALDVRTHLEKALGIPLSVALLFDHPTVNALADFLAEQSSGAAPDADAHAAPTQAVPAQPRPRPVAPAIEAREAGTPEPIAIVGMSCRFPGAAHDLDAYWRLLNDGVDAISEVPRERWDVDAYYDPDPEAPGRMVCRFGGFLDDVDQFDPAFFRITPREAAAMDPQQRLLLEVSHEALEHAGIPVDSLKGSRTGVFVGITTNDYANLQLRNGGGSGIDGYFFTGNPLNTAAGRISYGLGVQGPSMAIDTACSSSLTAIHTASQNLRTGECDLAIAGGVNLILSPDNSIAVSRTRALAPDGRCKTFDAAADGFVRSEGCGALVLKRLSDALAAGDRVLAVLRGSAVNHDGASSGFTAPNGRAQEAVIRQALGGLPAASVDYVEAHGTGTPLGDPVEVQALATVFGEGRDGGRRLRVGSVKTNIGHTESAAGIAGVIKVVLSLNHDRLPAHLHFRHPSPLVQWDALPLEICAEASAWPRGERPRRAGVSAFGASGTNAHLVLEEAPAPARPATPSKHKVHPLVLSAKTPAALRELAGRYQRRLEAEPGLDIAAVAFSAATGRSHFAHRLALPVTSLEDAIDKLRAFQAKEPAGVARPAPRVKMAFLFTGQGSQYAGMGRRLYDAYPVFRDAIDRCRAVADPLLDKPLLEVLSAQGEEIHQTGYSQPALFSLQFALTTLLASFGVVPDAVMGHSVGEYAAACAAGVFSPEDGLRLIAERGRLMQALPRDGEMAAIFTDLATVERAIEAYPHDVAVAAVNGPASIVISGKRERIAMLVDAFAAQDIRSVLLNTSHAFHSPLVEPMLDRFQAAAKAVHVARPAIPFYSNLTGAVMDEAPTDAYWRRHCREPVQFASSVERLAEAGFNVLVEIGPKPVLVNLARACCAPDAGIQFLGLQRPQVEQQALVETLSSLYARGVDVDWAPTETPAPTRVALPSYPFQRSRTWFQKADTSMTQTIASPIAATPAHNRSGEVLEWLRGKIGELIQADPATINIDLPFLEMGADSIVLIEAIRHIEKQYGVKLAMRRFFEDLATVQALAEYVADNLPAAAAPSGAESVAGPSTAAVAVAVAQSAEVLAPLAAAPAEWVAAEGGSTVERVLREQNQLLSRVMSQQMELLHTSLTGQAGVRPTTLAAQAFASTASVAPAAAIAVPAAAPATKPAPATAAAADDRPPKPMMPWGSPVEQRARGLSAVQQEHLEALIVRYTTRTRKSKDSVQASRPVLADSRATVGFRFSTKEMLYPIVGDRAAGSRLWDIDGNEYIDFTMGFGVHLFGHTPDFIQQQVTREWQRPLELGARSSLVGEVAARFARVTGLDRVAFSNTGTEAVMTAMRLARAVTGRDKIVMFTHSYHGHADGTLAAANAEGVTETIAPGVPFGSVENMILLDYGSDAALEAIRGMASTLAAVMVEPVQSRNPSLQPVAFLKELRRITEEAGVALIFDEMITGFRVHPGGSQAMFGIRADLATYGKIIGGGLPLGVIAGTSRFMDAIDGGMWAYGDHSFPAADRTAFGGTFCQYPLAMAAALAVLEKIEQEGPALQAALNERTAQIAGTLNAFFAEAEAPIKVTWFGSMFRFEFTENLDLFFYHMLEKGIYIWEWRTCFLSTAHTDADIDRFIRAVKDSVADLRRGGFIRPHSKHGTVAALSEAQRQLWILSEVDPEGSLAYNVNTTLELNGRLDEAAMRAAVQGLVDRHEALRTTLTPDGSGQIVHPSLTLQIPLIDTDQDAWRDHESRQPFDLVSGPLFRAALVRLDSERHLLVMTAHHIICDGSTFGILLEDLARAYAGAAPAAAPLQFREYLKQLDGQRHSPETKANRAYWLEQCARRAEPLNLPLDYPRPAVKTFHGERVSLHLDAAEAGSLRAAARQNGCTLYMMLLAGFNLFLHRIAGQQEIVTGIPVTGRSVAGSDRLAGYCTHLLPLRSTLPEQATVASFLAGTRQNLLDALEHQDYPFAELVREIGAQRDLNAAPLVSAVFNLEPVSALPELPGLTVGLVAPLIRYTAFDLNVNVLDAGQELLIDCDYNTDLFDESTVQRFLAIYRTLLMRLTDDASAAVARLPLLSDAERNLLTVEWNRTETDFGDDAEQPLHRLFEQQVERTPDAVAAVCDDASLTYAELNLRANRLAHRLIELGVVPDALVGVAMERSLDMIVALLAILKAGGAYVPVDPDYPAERVRFMIDNAQLRWLLTQQHLLAALPDTDARVIVVDRDALELDAAPASNPAPALSGENLAYMIYTSGSTGRPKGALNTHRAITNRILWMQHAYALDADDAVLQKTPFSFDVSVWEFFWPLIAGARLVFARPGGQRETDYLVELIERERITTIHFVPSMLRAFLDHPDLDAHCASLRRVVCSGEALPFDLQQRCLARLDTKLFNLYGPTEAAVDVTAWECRRDDPHRIVPIGRPIANTRLYIVDAQLQPTPVGVAGELLIGGTPVGRGYHGEPELSAEKFIADPFSNDPHARLYRTGDLARYRPDGNIEFLGRIDHQIKLRGLRIEPGEIEAALREHPSVDDCVVIAKTDGARTFLIAYVATASPDIADLRGHLSGKLADYMVPSRFVALESLPMLPNGKINRKALPVPADTVDATRLHAPAVTPREVLLASIWQDVLQLQSIGIHDNFFELGGDSILSIQVISRANQAGLRVTTKQLFQYQTVAQLAAAPEERAAHAPSVSPLGDAPLTPVQHWFFEQEIDAPSHYNQTVLIQVPSDIDASTLADAFRQVHEHHDALRLRFSRSAGGWTQEVVAGGEMPALFAKQAIAGDTGERMAAMRAAAAQAERGIDITHGPLLAARLFCFADEPLARLFVSIHHLAVDGVSWRVLLEDLHAAYHGQPLSEKTTSFREWALHLQQLARSPAIGDEAPLWQALLAQDVEPMPVDYPAAGAAHNAVGDSASVSFELDAAETAALLRRLPRAYDTRINNVLLVALAQACSMVTGNARTRIDVESHGRHVCDAPIDVSRTVGWFTSIYPIVLEVDARQTPEQALRDAQQQLRRIPAEGLGYSLLRYLGPDDAVRDSLAALPNADILFNYHGQLDTVLQQSDGWSPAAEDLGSLRSERSLRTHAFEIVAAVSDGKLQVDWRYGERLHQRQTVENLAAHFKDRLLDFAASVPDTAWDDLEDSYPLSSLQQGILFHSLYELDPAAYFQQFSFVVSGPLQVPALRQAWANALERHAVLRTAFAWANRDHPVQTVRHTVDLPWTFLDWRHRDASRRAQDFDAFLADDRRRGFDLQRAPLFRCTLIQEAEARHRFCWSAHHIILDGWSTATLMKEVFDDYLSLVRTGVPALAPSVPGYRRYIDWLARHPRSADETWWRAELAGFHAATPIVAHPAGQISGDAARQDKRRTQQFLLDEALTARLQALMRTHRLTLNVLIRAVWALVLRRHAGTDDVVFGVTVSGRPPQLDGVESIVGLFINTLPFRLRIAPERPFIEWLATVHAAQTAMEPHSYSSLVDIQSWSELPARDSLFDSLLVFENFPVAAAPDLGPDDIEILDTRAFAEAHYPLTLTVHPDTRVSFQIAHDAHRVAPEVVRQMLDTIRALLERFADDPAQLTGRLADAPEPDAGGQPGAPRGAAAAGVEPAAGAATTARTRAPTADESTLLEIWQRIFKRNDIAVSDNYFDLGGHSIIAIQLMANVEKAFDRRLPISCLFENPTVEKLAAALARKAPAAPAGGLVPIRDGGPAAPLFLLPGAGGNVVYFHPLANHLTEAHAVHGLEALGLDGSCLPLTRVEDIAARHIECIWPLVGAGPYYLAGHSFGAQVALEMSRQLVAKGAVVELLAILDASAPIDSPAATYWQDWDDTEWLVAIAHEIGTFLGTDLQVTRADLVQLDPDGQAGLILDRIGNRGNWFADAGSDRLRAYLRVYQANFKSRYAPQADPLPVPIALFRSTERDPGDYDPSPEIAQLRLDPTWGWSRFSALPVEVTDVPGDHLTMLLDPHVAVLATRINQFLEKKRS</sequence>
<dbReference type="FunFam" id="3.40.366.10:FF:000002">
    <property type="entry name" value="Probable polyketide synthase 2"/>
    <property type="match status" value="1"/>
</dbReference>
<dbReference type="GO" id="GO:0004315">
    <property type="term" value="F:3-oxoacyl-[acyl-carrier-protein] synthase activity"/>
    <property type="evidence" value="ECO:0007669"/>
    <property type="project" value="InterPro"/>
</dbReference>
<dbReference type="InterPro" id="IPR013968">
    <property type="entry name" value="PKS_KR"/>
</dbReference>
<dbReference type="Gene3D" id="3.40.50.720">
    <property type="entry name" value="NAD(P)-binding Rossmann-like Domain"/>
    <property type="match status" value="1"/>
</dbReference>
<dbReference type="CDD" id="cd00610">
    <property type="entry name" value="OAT_like"/>
    <property type="match status" value="1"/>
</dbReference>
<dbReference type="Gene3D" id="3.40.640.10">
    <property type="entry name" value="Type I PLP-dependent aspartate aminotransferase-like (Major domain)"/>
    <property type="match status" value="1"/>
</dbReference>
<dbReference type="Gene3D" id="3.30.300.30">
    <property type="match status" value="1"/>
</dbReference>
<dbReference type="Pfam" id="PF00109">
    <property type="entry name" value="ketoacyl-synt"/>
    <property type="match status" value="2"/>
</dbReference>
<feature type="domain" description="Ketosynthase family 3 (KS3)" evidence="13">
    <location>
        <begin position="1412"/>
        <end position="1837"/>
    </location>
</feature>